<evidence type="ECO:0000313" key="2">
    <source>
        <dbReference type="Proteomes" id="UP000252118"/>
    </source>
</evidence>
<protein>
    <submittedName>
        <fullName evidence="1">Uncharacterized protein</fullName>
    </submittedName>
</protein>
<evidence type="ECO:0000313" key="1">
    <source>
        <dbReference type="EMBL" id="RBP01234.1"/>
    </source>
</evidence>
<name>A0A366EFQ5_9BACI</name>
<sequence>MIPIEVESRIATYFFHRFLPDEVIEQIVELLLPLCLEADEEEDLDQEDLVRQAVTIIEDQLEGKNFK</sequence>
<gene>
    <name evidence="1" type="ORF">DET59_12035</name>
</gene>
<dbReference type="RefSeq" id="WP_113970946.1">
    <property type="nucleotide sequence ID" value="NZ_QNRJ01000020.1"/>
</dbReference>
<accession>A0A366EFQ5</accession>
<comment type="caution">
    <text evidence="1">The sequence shown here is derived from an EMBL/GenBank/DDBJ whole genome shotgun (WGS) entry which is preliminary data.</text>
</comment>
<reference evidence="1 2" key="1">
    <citation type="submission" date="2018-06" db="EMBL/GenBank/DDBJ databases">
        <title>Freshwater and sediment microbial communities from various areas in North America, analyzing microbe dynamics in response to fracking.</title>
        <authorList>
            <person name="Lamendella R."/>
        </authorList>
    </citation>
    <scope>NUCLEOTIDE SEQUENCE [LARGE SCALE GENOMIC DNA]</scope>
    <source>
        <strain evidence="1 2">97B</strain>
    </source>
</reference>
<dbReference type="AlphaFoldDB" id="A0A366EFQ5"/>
<proteinExistence type="predicted"/>
<dbReference type="EMBL" id="QNRJ01000020">
    <property type="protein sequence ID" value="RBP01234.1"/>
    <property type="molecule type" value="Genomic_DNA"/>
</dbReference>
<organism evidence="1 2">
    <name type="scientific">Rossellomorea aquimaris</name>
    <dbReference type="NCBI Taxonomy" id="189382"/>
    <lineage>
        <taxon>Bacteria</taxon>
        <taxon>Bacillati</taxon>
        <taxon>Bacillota</taxon>
        <taxon>Bacilli</taxon>
        <taxon>Bacillales</taxon>
        <taxon>Bacillaceae</taxon>
        <taxon>Rossellomorea</taxon>
    </lineage>
</organism>
<dbReference type="Proteomes" id="UP000252118">
    <property type="component" value="Unassembled WGS sequence"/>
</dbReference>